<protein>
    <submittedName>
        <fullName evidence="7">Peptidase S28</fullName>
    </submittedName>
</protein>
<dbReference type="Pfam" id="PF05577">
    <property type="entry name" value="Peptidase_S28"/>
    <property type="match status" value="2"/>
</dbReference>
<organism evidence="7 8">
    <name type="scientific">Fragilariopsis cylindrus CCMP1102</name>
    <dbReference type="NCBI Taxonomy" id="635003"/>
    <lineage>
        <taxon>Eukaryota</taxon>
        <taxon>Sar</taxon>
        <taxon>Stramenopiles</taxon>
        <taxon>Ochrophyta</taxon>
        <taxon>Bacillariophyta</taxon>
        <taxon>Bacillariophyceae</taxon>
        <taxon>Bacillariophycidae</taxon>
        <taxon>Bacillariales</taxon>
        <taxon>Bacillariaceae</taxon>
        <taxon>Fragilariopsis</taxon>
    </lineage>
</organism>
<keyword evidence="3 6" id="KW-0732">Signal</keyword>
<keyword evidence="5" id="KW-0325">Glycoprotein</keyword>
<dbReference type="SUPFAM" id="SSF53474">
    <property type="entry name" value="alpha/beta-Hydrolases"/>
    <property type="match status" value="1"/>
</dbReference>
<evidence type="ECO:0000256" key="3">
    <source>
        <dbReference type="ARBA" id="ARBA00022729"/>
    </source>
</evidence>
<reference evidence="7 8" key="1">
    <citation type="submission" date="2016-09" db="EMBL/GenBank/DDBJ databases">
        <title>Extensive genetic diversity and differential bi-allelic expression allows diatom success in the polar Southern Ocean.</title>
        <authorList>
            <consortium name="DOE Joint Genome Institute"/>
            <person name="Mock T."/>
            <person name="Otillar R.P."/>
            <person name="Strauss J."/>
            <person name="Dupont C."/>
            <person name="Frickenhaus S."/>
            <person name="Maumus F."/>
            <person name="Mcmullan M."/>
            <person name="Sanges R."/>
            <person name="Schmutz J."/>
            <person name="Toseland A."/>
            <person name="Valas R."/>
            <person name="Veluchamy A."/>
            <person name="Ward B.J."/>
            <person name="Allen A."/>
            <person name="Barry K."/>
            <person name="Falciatore A."/>
            <person name="Ferrante M."/>
            <person name="Fortunato A.E."/>
            <person name="Gloeckner G."/>
            <person name="Gruber A."/>
            <person name="Hipkin R."/>
            <person name="Janech M."/>
            <person name="Kroth P."/>
            <person name="Leese F."/>
            <person name="Lindquist E."/>
            <person name="Lyon B.R."/>
            <person name="Martin J."/>
            <person name="Mayer C."/>
            <person name="Parker M."/>
            <person name="Quesneville H."/>
            <person name="Raymond J."/>
            <person name="Uhlig C."/>
            <person name="Valentin K.U."/>
            <person name="Worden A.Z."/>
            <person name="Armbrust E.V."/>
            <person name="Bowler C."/>
            <person name="Green B."/>
            <person name="Moulton V."/>
            <person name="Van Oosterhout C."/>
            <person name="Grigoriev I."/>
        </authorList>
    </citation>
    <scope>NUCLEOTIDE SEQUENCE [LARGE SCALE GENOMIC DNA]</scope>
    <source>
        <strain evidence="7 8">CCMP1102</strain>
    </source>
</reference>
<dbReference type="InterPro" id="IPR029058">
    <property type="entry name" value="AB_hydrolase_fold"/>
</dbReference>
<feature type="signal peptide" evidence="6">
    <location>
        <begin position="1"/>
        <end position="23"/>
    </location>
</feature>
<keyword evidence="2" id="KW-0645">Protease</keyword>
<evidence type="ECO:0000313" key="8">
    <source>
        <dbReference type="Proteomes" id="UP000095751"/>
    </source>
</evidence>
<name>A0A1E7FGJ7_9STRA</name>
<dbReference type="PANTHER" id="PTHR11010">
    <property type="entry name" value="PROTEASE S28 PRO-X CARBOXYPEPTIDASE-RELATED"/>
    <property type="match status" value="1"/>
</dbReference>
<evidence type="ECO:0000256" key="2">
    <source>
        <dbReference type="ARBA" id="ARBA00022670"/>
    </source>
</evidence>
<dbReference type="OrthoDB" id="2130629at2759"/>
<dbReference type="Gene3D" id="1.20.120.980">
    <property type="entry name" value="Serine carboxypeptidase S28, SKS domain"/>
    <property type="match status" value="1"/>
</dbReference>
<accession>A0A1E7FGJ7</accession>
<dbReference type="GO" id="GO:0008239">
    <property type="term" value="F:dipeptidyl-peptidase activity"/>
    <property type="evidence" value="ECO:0007669"/>
    <property type="project" value="TreeGrafter"/>
</dbReference>
<keyword evidence="8" id="KW-1185">Reference proteome</keyword>
<dbReference type="Gene3D" id="3.40.50.1820">
    <property type="entry name" value="alpha/beta hydrolase"/>
    <property type="match status" value="1"/>
</dbReference>
<comment type="similarity">
    <text evidence="1">Belongs to the peptidase S28 family.</text>
</comment>
<evidence type="ECO:0000313" key="7">
    <source>
        <dbReference type="EMBL" id="OEU16903.1"/>
    </source>
</evidence>
<evidence type="ECO:0000256" key="4">
    <source>
        <dbReference type="ARBA" id="ARBA00022801"/>
    </source>
</evidence>
<proteinExistence type="inferred from homology"/>
<dbReference type="InterPro" id="IPR008758">
    <property type="entry name" value="Peptidase_S28"/>
</dbReference>
<dbReference type="InParanoid" id="A0A1E7FGJ7"/>
<gene>
    <name evidence="7" type="ORF">FRACYDRAFT_239498</name>
</gene>
<evidence type="ECO:0000256" key="6">
    <source>
        <dbReference type="SAM" id="SignalP"/>
    </source>
</evidence>
<dbReference type="Proteomes" id="UP000095751">
    <property type="component" value="Unassembled WGS sequence"/>
</dbReference>
<dbReference type="GO" id="GO:0070008">
    <property type="term" value="F:serine-type exopeptidase activity"/>
    <property type="evidence" value="ECO:0007669"/>
    <property type="project" value="InterPro"/>
</dbReference>
<keyword evidence="4" id="KW-0378">Hydrolase</keyword>
<dbReference type="KEGG" id="fcy:FRACYDRAFT_239498"/>
<feature type="chain" id="PRO_5009193100" evidence="6">
    <location>
        <begin position="24"/>
        <end position="508"/>
    </location>
</feature>
<dbReference type="AlphaFoldDB" id="A0A1E7FGJ7"/>
<evidence type="ECO:0000256" key="5">
    <source>
        <dbReference type="ARBA" id="ARBA00023180"/>
    </source>
</evidence>
<dbReference type="EMBL" id="KV784358">
    <property type="protein sequence ID" value="OEU16903.1"/>
    <property type="molecule type" value="Genomic_DNA"/>
</dbReference>
<dbReference type="GO" id="GO:0006508">
    <property type="term" value="P:proteolysis"/>
    <property type="evidence" value="ECO:0007669"/>
    <property type="project" value="UniProtKB-KW"/>
</dbReference>
<sequence>MMLYYQFYKSFIFGGLLVLVVEALSISPSSFVDTFDPNVTEYYFDTIVDHFNFRPTADAKFPLRYFCNDQYYANSSSPVLFYAGNEAPIDQFVKNSGFLFEAAQQLEAMVVFAEHRYYGKSFPFGSPEIALSPQKISYLTVEQAMADFNTLSVHIREKWQMKRDTAFIVAGGSYGGNLALWLRLKNPNLWAGALASSATPLKHLLRESNAFSKIVADVYGNVSTTCPDLIRKGWKDLFHYMNDNSDENDNSGRKIVQEELNLCHIPLPEQQEQQAYEIYGWISGALETMVQYGYPYPTNFYNPGPAYPFKVACENMLLEKSPLASLRAAAQHNLLLTDDDWVGIAWGYQCCTEVYQPMPTNGITDIELPYQPNKTEYFKRCQNRWDGVTPRPDWEEMTFMSSNIQAGSNIFLTSGQLDPWRAAGIQSLPHHASDSIIVRIIDDGAHHLDLRSSHPMDPPSVRKVREEELENFIRWIQQWKEMYPSSSNKEPANKSALLLRKSMTVLSS</sequence>
<dbReference type="PANTHER" id="PTHR11010:SF38">
    <property type="entry name" value="LYSOSOMAL PRO-X CARBOXYPEPTIDASE"/>
    <property type="match status" value="1"/>
</dbReference>
<evidence type="ECO:0000256" key="1">
    <source>
        <dbReference type="ARBA" id="ARBA00011079"/>
    </source>
</evidence>
<dbReference type="InterPro" id="IPR042269">
    <property type="entry name" value="Ser_carbopepase_S28_SKS"/>
</dbReference>